<sequence>MKTTFAIVSLLFFTLSTHAQPLTAPTQDSKSFDKTDKFADIQKELQSLAKKYGVNIQDVGIYATLGDGPDAKKLLDVNGNKVMIPASITKIATASAVLAHFPPGYKFKTQLLGDTDPKNGVLKGNLYLKGGGDPSFVSENLWYLVNSFTRNKIKKIEGDIVVDDSLFDKIRFDLSRQKERVDRAYDAPVGAMSFNWNSVNIFVRPTDSGTAEVFIDPQNEYIRLVNKAKTVGGNANNLLADREDEKNGDVILVGGSIGKGAKEIVVFKNITQPDLWSGYNLKSFLQQRGIEFTGTIKNGVTPEKADVLAESESKAVEHVVADMNKFSNNFVAEMLTKNLGAVKKTKGATLADGMQIINEHMQSLGIPSEQYQLQSPSGLSRENKMSSYAMWKVLQHLRLDLRVQPEFLTSLPIAGVDGTLKKRMKNSPAERWVRAKTGYLNNVVSLAGYAGLGDGRVVTFSFVYNGSTDETKIRAFFDNLLIYLVK</sequence>
<dbReference type="Gene3D" id="3.40.710.10">
    <property type="entry name" value="DD-peptidase/beta-lactamase superfamily"/>
    <property type="match status" value="1"/>
</dbReference>
<dbReference type="EC" id="3.4.16.4" evidence="4"/>
<dbReference type="Proteomes" id="UP000830116">
    <property type="component" value="Chromosome"/>
</dbReference>
<feature type="signal peptide" evidence="3">
    <location>
        <begin position="1"/>
        <end position="19"/>
    </location>
</feature>
<dbReference type="SUPFAM" id="SSF56601">
    <property type="entry name" value="beta-lactamase/transpeptidase-like"/>
    <property type="match status" value="1"/>
</dbReference>
<organism evidence="4 5">
    <name type="scientific">Bdellovibrio reynosensis</name>
    <dbReference type="NCBI Taxonomy" id="2835041"/>
    <lineage>
        <taxon>Bacteria</taxon>
        <taxon>Pseudomonadati</taxon>
        <taxon>Bdellovibrionota</taxon>
        <taxon>Bdellovibrionia</taxon>
        <taxon>Bdellovibrionales</taxon>
        <taxon>Pseudobdellovibrionaceae</taxon>
        <taxon>Bdellovibrio</taxon>
    </lineage>
</organism>
<keyword evidence="4" id="KW-0645">Protease</keyword>
<dbReference type="InterPro" id="IPR012338">
    <property type="entry name" value="Beta-lactam/transpept-like"/>
</dbReference>
<evidence type="ECO:0000256" key="3">
    <source>
        <dbReference type="SAM" id="SignalP"/>
    </source>
</evidence>
<name>A0ABY4C7P7_9BACT</name>
<accession>A0ABY4C7P7</accession>
<evidence type="ECO:0000313" key="5">
    <source>
        <dbReference type="Proteomes" id="UP000830116"/>
    </source>
</evidence>
<dbReference type="Gene3D" id="3.50.80.20">
    <property type="entry name" value="D-Ala-D-Ala carboxypeptidase C, peptidase S13"/>
    <property type="match status" value="1"/>
</dbReference>
<dbReference type="EMBL" id="CP093442">
    <property type="protein sequence ID" value="UOF01011.1"/>
    <property type="molecule type" value="Genomic_DNA"/>
</dbReference>
<evidence type="ECO:0000313" key="4">
    <source>
        <dbReference type="EMBL" id="UOF01011.1"/>
    </source>
</evidence>
<dbReference type="InterPro" id="IPR000667">
    <property type="entry name" value="Peptidase_S13"/>
</dbReference>
<dbReference type="PANTHER" id="PTHR30023">
    <property type="entry name" value="D-ALANYL-D-ALANINE CARBOXYPEPTIDASE"/>
    <property type="match status" value="1"/>
</dbReference>
<keyword evidence="5" id="KW-1185">Reference proteome</keyword>
<dbReference type="PRINTS" id="PR00922">
    <property type="entry name" value="DADACBPTASE3"/>
</dbReference>
<dbReference type="PANTHER" id="PTHR30023:SF0">
    <property type="entry name" value="PENICILLIN-SENSITIVE CARBOXYPEPTIDASE A"/>
    <property type="match status" value="1"/>
</dbReference>
<comment type="similarity">
    <text evidence="1">Belongs to the peptidase S13 family.</text>
</comment>
<protein>
    <submittedName>
        <fullName evidence="4">D-alanyl-D-alanine carboxypeptidase/D-alanyl-D-alanine-endopeptidase</fullName>
        <ecNumber evidence="4">3.4.16.4</ecNumber>
    </submittedName>
</protein>
<evidence type="ECO:0000256" key="2">
    <source>
        <dbReference type="ARBA" id="ARBA00022801"/>
    </source>
</evidence>
<dbReference type="NCBIfam" id="TIGR00666">
    <property type="entry name" value="PBP4"/>
    <property type="match status" value="1"/>
</dbReference>
<keyword evidence="2 4" id="KW-0378">Hydrolase</keyword>
<gene>
    <name evidence="4" type="primary">dacB</name>
    <name evidence="4" type="ORF">MNR06_15020</name>
</gene>
<feature type="chain" id="PRO_5047154204" evidence="3">
    <location>
        <begin position="20"/>
        <end position="486"/>
    </location>
</feature>
<dbReference type="Pfam" id="PF02113">
    <property type="entry name" value="Peptidase_S13"/>
    <property type="match status" value="1"/>
</dbReference>
<keyword evidence="3" id="KW-0732">Signal</keyword>
<evidence type="ECO:0000256" key="1">
    <source>
        <dbReference type="ARBA" id="ARBA00006096"/>
    </source>
</evidence>
<dbReference type="GO" id="GO:0009002">
    <property type="term" value="F:serine-type D-Ala-D-Ala carboxypeptidase activity"/>
    <property type="evidence" value="ECO:0007669"/>
    <property type="project" value="UniProtKB-EC"/>
</dbReference>
<keyword evidence="4" id="KW-0121">Carboxypeptidase</keyword>
<dbReference type="RefSeq" id="WP_243537238.1">
    <property type="nucleotide sequence ID" value="NZ_CP093442.1"/>
</dbReference>
<proteinExistence type="inferred from homology"/>
<reference evidence="4" key="1">
    <citation type="submission" date="2022-03" db="EMBL/GenBank/DDBJ databases">
        <title>Genome Identification and Characterization of new species Bdellovibrio reynosense LBG001 sp. nov. from a Mexico soil sample.</title>
        <authorList>
            <person name="Camilli A."/>
            <person name="Ajao Y."/>
            <person name="Guo X."/>
        </authorList>
    </citation>
    <scope>NUCLEOTIDE SEQUENCE</scope>
    <source>
        <strain evidence="4">LBG001</strain>
    </source>
</reference>